<evidence type="ECO:0000256" key="5">
    <source>
        <dbReference type="ARBA" id="ARBA00022932"/>
    </source>
</evidence>
<organism evidence="9 10">
    <name type="scientific">Bifidobacterium subtile</name>
    <dbReference type="NCBI Taxonomy" id="77635"/>
    <lineage>
        <taxon>Bacteria</taxon>
        <taxon>Bacillati</taxon>
        <taxon>Actinomycetota</taxon>
        <taxon>Actinomycetes</taxon>
        <taxon>Bifidobacteriales</taxon>
        <taxon>Bifidobacteriaceae</taxon>
        <taxon>Bifidobacterium</taxon>
    </lineage>
</organism>
<dbReference type="Gene3D" id="3.40.50.300">
    <property type="entry name" value="P-loop containing nucleotide triphosphate hydrolases"/>
    <property type="match status" value="1"/>
</dbReference>
<evidence type="ECO:0000256" key="6">
    <source>
        <dbReference type="ARBA" id="ARBA00034754"/>
    </source>
</evidence>
<protein>
    <recommendedName>
        <fullName evidence="1">DNA-directed DNA polymerase</fullName>
        <ecNumber evidence="1">2.7.7.7</ecNumber>
    </recommendedName>
</protein>
<dbReference type="Proteomes" id="UP000029055">
    <property type="component" value="Unassembled WGS sequence"/>
</dbReference>
<accession>A0A087E5Q8</accession>
<dbReference type="Pfam" id="PF21694">
    <property type="entry name" value="DNA_pol3_delta_C"/>
    <property type="match status" value="1"/>
</dbReference>
<dbReference type="GO" id="GO:0006261">
    <property type="term" value="P:DNA-templated DNA replication"/>
    <property type="evidence" value="ECO:0007669"/>
    <property type="project" value="TreeGrafter"/>
</dbReference>
<dbReference type="InterPro" id="IPR027417">
    <property type="entry name" value="P-loop_NTPase"/>
</dbReference>
<evidence type="ECO:0000256" key="4">
    <source>
        <dbReference type="ARBA" id="ARBA00022705"/>
    </source>
</evidence>
<reference evidence="9 10" key="1">
    <citation type="submission" date="2014-03" db="EMBL/GenBank/DDBJ databases">
        <title>Genomics of Bifidobacteria.</title>
        <authorList>
            <person name="Ventura M."/>
            <person name="Milani C."/>
            <person name="Lugli G.A."/>
        </authorList>
    </citation>
    <scope>NUCLEOTIDE SEQUENCE [LARGE SCALE GENOMIC DNA]</scope>
    <source>
        <strain evidence="9 10">LMG 11597</strain>
    </source>
</reference>
<dbReference type="STRING" id="77635.BISU_1041"/>
<comment type="catalytic activity">
    <reaction evidence="7">
        <text>DNA(n) + a 2'-deoxyribonucleoside 5'-triphosphate = DNA(n+1) + diphosphate</text>
        <dbReference type="Rhea" id="RHEA:22508"/>
        <dbReference type="Rhea" id="RHEA-COMP:17339"/>
        <dbReference type="Rhea" id="RHEA-COMP:17340"/>
        <dbReference type="ChEBI" id="CHEBI:33019"/>
        <dbReference type="ChEBI" id="CHEBI:61560"/>
        <dbReference type="ChEBI" id="CHEBI:173112"/>
        <dbReference type="EC" id="2.7.7.7"/>
    </reaction>
</comment>
<evidence type="ECO:0000256" key="3">
    <source>
        <dbReference type="ARBA" id="ARBA00022695"/>
    </source>
</evidence>
<feature type="domain" description="DNA polymerase III delta subunit-like C-terminal" evidence="8">
    <location>
        <begin position="207"/>
        <end position="314"/>
    </location>
</feature>
<keyword evidence="2" id="KW-0808">Transferase</keyword>
<dbReference type="GO" id="GO:0003677">
    <property type="term" value="F:DNA binding"/>
    <property type="evidence" value="ECO:0007669"/>
    <property type="project" value="InterPro"/>
</dbReference>
<evidence type="ECO:0000313" key="10">
    <source>
        <dbReference type="Proteomes" id="UP000029055"/>
    </source>
</evidence>
<sequence>MARSTAASTPFTIVMGGDSYLNEQTVRDLRDRAQRHDPAAELIELEAGESDQYAFDEAVSPSLLSDSAIVLVRNLQNADDRLGDAMVNYCRGANAGEPSAGVVIAQHEGGVKAKRLIDQLVKAGAQQKKIPDLKRPEARINFVMQRFEREGRRVDPVAAQQLVSVLGDKTGELAAMCSQLCFDFEDDPIGLDKVNQYLTANPQVTGFAVADAAVEGRTAEAIMSMRAALQQGIDPIALIGALAMKLRTIAKASAVRSGKISRAETKTNPWVLNNAMRQLSGWTSPGLGTCIRMLAWADEQSKSSGGDPVYALERSIETISSKGRSL</sequence>
<dbReference type="eggNOG" id="COG1466">
    <property type="taxonomic scope" value="Bacteria"/>
</dbReference>
<dbReference type="PANTHER" id="PTHR34388">
    <property type="entry name" value="DNA POLYMERASE III SUBUNIT DELTA"/>
    <property type="match status" value="1"/>
</dbReference>
<dbReference type="AlphaFoldDB" id="A0A087E5Q8"/>
<dbReference type="PANTHER" id="PTHR34388:SF1">
    <property type="entry name" value="DNA POLYMERASE III SUBUNIT DELTA"/>
    <property type="match status" value="1"/>
</dbReference>
<evidence type="ECO:0000256" key="7">
    <source>
        <dbReference type="ARBA" id="ARBA00049244"/>
    </source>
</evidence>
<dbReference type="InterPro" id="IPR008921">
    <property type="entry name" value="DNA_pol3_clamp-load_cplx_C"/>
</dbReference>
<dbReference type="OrthoDB" id="8478864at2"/>
<evidence type="ECO:0000259" key="8">
    <source>
        <dbReference type="Pfam" id="PF21694"/>
    </source>
</evidence>
<dbReference type="RefSeq" id="WP_024464044.1">
    <property type="nucleotide sequence ID" value="NZ_CP062939.1"/>
</dbReference>
<evidence type="ECO:0000313" key="9">
    <source>
        <dbReference type="EMBL" id="KFJ03109.1"/>
    </source>
</evidence>
<dbReference type="InterPro" id="IPR005790">
    <property type="entry name" value="DNA_polIII_delta"/>
</dbReference>
<comment type="similarity">
    <text evidence="6">Belongs to the DNA polymerase HolA subunit family.</text>
</comment>
<evidence type="ECO:0000256" key="2">
    <source>
        <dbReference type="ARBA" id="ARBA00022679"/>
    </source>
</evidence>
<name>A0A087E5Q8_9BIFI</name>
<dbReference type="Gene3D" id="1.20.272.10">
    <property type="match status" value="1"/>
</dbReference>
<evidence type="ECO:0000256" key="1">
    <source>
        <dbReference type="ARBA" id="ARBA00012417"/>
    </source>
</evidence>
<dbReference type="EMBL" id="JGZR01000007">
    <property type="protein sequence ID" value="KFJ03109.1"/>
    <property type="molecule type" value="Genomic_DNA"/>
</dbReference>
<proteinExistence type="inferred from homology"/>
<gene>
    <name evidence="9" type="ORF">BISU_1041</name>
</gene>
<keyword evidence="10" id="KW-1185">Reference proteome</keyword>
<dbReference type="InterPro" id="IPR048466">
    <property type="entry name" value="DNA_pol3_delta-like_C"/>
</dbReference>
<dbReference type="EC" id="2.7.7.7" evidence="1"/>
<comment type="caution">
    <text evidence="9">The sequence shown here is derived from an EMBL/GenBank/DDBJ whole genome shotgun (WGS) entry which is preliminary data.</text>
</comment>
<dbReference type="GO" id="GO:0009360">
    <property type="term" value="C:DNA polymerase III complex"/>
    <property type="evidence" value="ECO:0007669"/>
    <property type="project" value="TreeGrafter"/>
</dbReference>
<keyword evidence="3" id="KW-0548">Nucleotidyltransferase</keyword>
<dbReference type="NCBIfam" id="TIGR01128">
    <property type="entry name" value="holA"/>
    <property type="match status" value="1"/>
</dbReference>
<dbReference type="GO" id="GO:0003887">
    <property type="term" value="F:DNA-directed DNA polymerase activity"/>
    <property type="evidence" value="ECO:0007669"/>
    <property type="project" value="UniProtKB-KW"/>
</dbReference>
<keyword evidence="5" id="KW-0239">DNA-directed DNA polymerase</keyword>
<dbReference type="SUPFAM" id="SSF48019">
    <property type="entry name" value="post-AAA+ oligomerization domain-like"/>
    <property type="match status" value="1"/>
</dbReference>
<keyword evidence="4" id="KW-0235">DNA replication</keyword>